<dbReference type="STRING" id="366533.SAMN05444339_101628"/>
<keyword evidence="1" id="KW-1133">Transmembrane helix</keyword>
<keyword evidence="1" id="KW-0472">Membrane</keyword>
<dbReference type="EMBL" id="FQUE01000001">
    <property type="protein sequence ID" value="SHE52828.1"/>
    <property type="molecule type" value="Genomic_DNA"/>
</dbReference>
<evidence type="ECO:0000256" key="1">
    <source>
        <dbReference type="SAM" id="Phobius"/>
    </source>
</evidence>
<name>A0A1M4U878_LOKAT</name>
<reference evidence="3" key="1">
    <citation type="submission" date="2016-11" db="EMBL/GenBank/DDBJ databases">
        <authorList>
            <person name="Varghese N."/>
            <person name="Submissions S."/>
        </authorList>
    </citation>
    <scope>NUCLEOTIDE SEQUENCE [LARGE SCALE GENOMIC DNA]</scope>
    <source>
        <strain evidence="3">DSM 29326</strain>
    </source>
</reference>
<sequence>MSHTIGNPLTWFAQRLGESSRHMGTGAKALGPVDRSRITVHDLTTRDVTRALRRGADDFMALRTDVIALVVIYPLIGMLLVWFALHRALLPLVFPMAAGFALLGPIAALGLYRMSRRRERGEPVGWTDVLHVARTPSLLPIVTLAAYLAAIYIVWLVVAATLYDVTVGPEAPASVGAFVADVFGTPQGWALMVLGIGIGAVFAAIVLAISVVSFPMLVDRPVGLPTAVATSIKVVRRNPLPIALWGVAVVVLLGIGVVTAFVGLVVTLPVLGHATWHLYRAAVDIAPAQGPVAN</sequence>
<dbReference type="InterPro" id="IPR018692">
    <property type="entry name" value="DUF2189"/>
</dbReference>
<proteinExistence type="predicted"/>
<feature type="transmembrane region" description="Helical" evidence="1">
    <location>
        <begin position="189"/>
        <end position="214"/>
    </location>
</feature>
<evidence type="ECO:0000313" key="3">
    <source>
        <dbReference type="Proteomes" id="UP000183987"/>
    </source>
</evidence>
<dbReference type="Pfam" id="PF09955">
    <property type="entry name" value="DUF2189"/>
    <property type="match status" value="1"/>
</dbReference>
<keyword evidence="1" id="KW-0812">Transmembrane</keyword>
<feature type="transmembrane region" description="Helical" evidence="1">
    <location>
        <begin position="91"/>
        <end position="112"/>
    </location>
</feature>
<feature type="transmembrane region" description="Helical" evidence="1">
    <location>
        <begin position="138"/>
        <end position="163"/>
    </location>
</feature>
<accession>A0A1M4U878</accession>
<gene>
    <name evidence="2" type="ORF">SAMN05444339_101628</name>
</gene>
<organism evidence="2 3">
    <name type="scientific">Loktanella atrilutea</name>
    <dbReference type="NCBI Taxonomy" id="366533"/>
    <lineage>
        <taxon>Bacteria</taxon>
        <taxon>Pseudomonadati</taxon>
        <taxon>Pseudomonadota</taxon>
        <taxon>Alphaproteobacteria</taxon>
        <taxon>Rhodobacterales</taxon>
        <taxon>Roseobacteraceae</taxon>
        <taxon>Loktanella</taxon>
    </lineage>
</organism>
<feature type="transmembrane region" description="Helical" evidence="1">
    <location>
        <begin position="242"/>
        <end position="271"/>
    </location>
</feature>
<protein>
    <submittedName>
        <fullName evidence="2">Uncharacterized membrane protein</fullName>
    </submittedName>
</protein>
<dbReference type="AlphaFoldDB" id="A0A1M4U878"/>
<feature type="transmembrane region" description="Helical" evidence="1">
    <location>
        <begin position="66"/>
        <end position="85"/>
    </location>
</feature>
<dbReference type="Proteomes" id="UP000183987">
    <property type="component" value="Unassembled WGS sequence"/>
</dbReference>
<dbReference type="OrthoDB" id="9809543at2"/>
<keyword evidence="3" id="KW-1185">Reference proteome</keyword>
<dbReference type="RefSeq" id="WP_072855707.1">
    <property type="nucleotide sequence ID" value="NZ_FQUE01000001.1"/>
</dbReference>
<evidence type="ECO:0000313" key="2">
    <source>
        <dbReference type="EMBL" id="SHE52828.1"/>
    </source>
</evidence>